<accession>A0A2P6MNR4</accession>
<organism evidence="1 2">
    <name type="scientific">Planoprotostelium fungivorum</name>
    <dbReference type="NCBI Taxonomy" id="1890364"/>
    <lineage>
        <taxon>Eukaryota</taxon>
        <taxon>Amoebozoa</taxon>
        <taxon>Evosea</taxon>
        <taxon>Variosea</taxon>
        <taxon>Cavosteliida</taxon>
        <taxon>Cavosteliaceae</taxon>
        <taxon>Planoprotostelium</taxon>
    </lineage>
</organism>
<dbReference type="InParanoid" id="A0A2P6MNR4"/>
<evidence type="ECO:0000313" key="2">
    <source>
        <dbReference type="Proteomes" id="UP000241769"/>
    </source>
</evidence>
<dbReference type="EMBL" id="MDYQ01000634">
    <property type="protein sequence ID" value="PRP73306.1"/>
    <property type="molecule type" value="Genomic_DNA"/>
</dbReference>
<reference evidence="1 2" key="1">
    <citation type="journal article" date="2018" name="Genome Biol. Evol.">
        <title>Multiple Roots of Fruiting Body Formation in Amoebozoa.</title>
        <authorList>
            <person name="Hillmann F."/>
            <person name="Forbes G."/>
            <person name="Novohradska S."/>
            <person name="Ferling I."/>
            <person name="Riege K."/>
            <person name="Groth M."/>
            <person name="Westermann M."/>
            <person name="Marz M."/>
            <person name="Spaller T."/>
            <person name="Winckler T."/>
            <person name="Schaap P."/>
            <person name="Glockner G."/>
        </authorList>
    </citation>
    <scope>NUCLEOTIDE SEQUENCE [LARGE SCALE GENOMIC DNA]</scope>
    <source>
        <strain evidence="1 2">Jena</strain>
    </source>
</reference>
<protein>
    <submittedName>
        <fullName evidence="1">Uncharacterized protein</fullName>
    </submittedName>
</protein>
<name>A0A2P6MNR4_9EUKA</name>
<evidence type="ECO:0000313" key="1">
    <source>
        <dbReference type="EMBL" id="PRP73306.1"/>
    </source>
</evidence>
<dbReference type="AlphaFoldDB" id="A0A2P6MNR4"/>
<comment type="caution">
    <text evidence="1">The sequence shown here is derived from an EMBL/GenBank/DDBJ whole genome shotgun (WGS) entry which is preliminary data.</text>
</comment>
<sequence>VQLPTPNGLRDPTPPKLAPIYLCTENVQSDIRQLYGGRSRTMERDAIHAKEDVQARDGHDIKFKILPVVANRELDSGHLVLYGCLLVGFAATEARCVSA</sequence>
<gene>
    <name evidence="1" type="ORF">PROFUN_16880</name>
</gene>
<dbReference type="Proteomes" id="UP000241769">
    <property type="component" value="Unassembled WGS sequence"/>
</dbReference>
<feature type="non-terminal residue" evidence="1">
    <location>
        <position position="1"/>
    </location>
</feature>
<proteinExistence type="predicted"/>
<keyword evidence="2" id="KW-1185">Reference proteome</keyword>